<sequence length="312" mass="35080">MKGKVLILDRVHDRFKEILPELGFDIEEEYLAAEEEINWSAYSGLVLRSRMPMHAQLLEKASQLKFIARVGAGLENIDLEKARELGIEVLAAPEGNRHAVGEHALGMLLALNNRLIIADSEVRKGMWLREENRGFELKDKTVGIIGYGAMGSAFASKLRGLDCRVIAYDKYKQGYANSQVEECSLEELQQEADIISIHLPQNPETLFYVDQDFIDACQKQIVLINTARGKIVRIAAVVEALKTGKIRGACLDVLEYEKSSFENLVQEGSTDDFEYLLQSNKVILSPHIAGWTFESQERMAEVLLQKIAKLNL</sequence>
<dbReference type="AlphaFoldDB" id="A0A7H0VFC2"/>
<reference evidence="6 7" key="1">
    <citation type="submission" date="2020-08" db="EMBL/GenBank/DDBJ databases">
        <title>Croceimicrobium hydrocarbonivorans gen. nov., sp. nov., a novel marine bacterium isolated from a bacterial consortium that degrades polyethylene terephthalate.</title>
        <authorList>
            <person name="Liu R."/>
        </authorList>
    </citation>
    <scope>NUCLEOTIDE SEQUENCE [LARGE SCALE GENOMIC DNA]</scope>
    <source>
        <strain evidence="6 7">A20-9</strain>
    </source>
</reference>
<dbReference type="InterPro" id="IPR006139">
    <property type="entry name" value="D-isomer_2_OHA_DH_cat_dom"/>
</dbReference>
<dbReference type="KEGG" id="chyd:H4K34_00855"/>
<dbReference type="Pfam" id="PF00389">
    <property type="entry name" value="2-Hacid_dh"/>
    <property type="match status" value="1"/>
</dbReference>
<dbReference type="SUPFAM" id="SSF52283">
    <property type="entry name" value="Formate/glycerate dehydrogenase catalytic domain-like"/>
    <property type="match status" value="1"/>
</dbReference>
<dbReference type="EMBL" id="CP060139">
    <property type="protein sequence ID" value="QNR24420.1"/>
    <property type="molecule type" value="Genomic_DNA"/>
</dbReference>
<evidence type="ECO:0000259" key="5">
    <source>
        <dbReference type="Pfam" id="PF02826"/>
    </source>
</evidence>
<dbReference type="InterPro" id="IPR036291">
    <property type="entry name" value="NAD(P)-bd_dom_sf"/>
</dbReference>
<keyword evidence="7" id="KW-1185">Reference proteome</keyword>
<dbReference type="GO" id="GO:0008720">
    <property type="term" value="F:D-lactate dehydrogenase (NAD+) activity"/>
    <property type="evidence" value="ECO:0007669"/>
    <property type="project" value="TreeGrafter"/>
</dbReference>
<evidence type="ECO:0000313" key="7">
    <source>
        <dbReference type="Proteomes" id="UP000516305"/>
    </source>
</evidence>
<keyword evidence="2" id="KW-0520">NAD</keyword>
<gene>
    <name evidence="6" type="ORF">H4K34_00855</name>
</gene>
<feature type="domain" description="D-isomer specific 2-hydroxyacid dehydrogenase NAD-binding" evidence="5">
    <location>
        <begin position="105"/>
        <end position="289"/>
    </location>
</feature>
<accession>A0A7H0VFC2</accession>
<dbReference type="Gene3D" id="3.40.50.720">
    <property type="entry name" value="NAD(P)-binding Rossmann-like Domain"/>
    <property type="match status" value="2"/>
</dbReference>
<feature type="domain" description="D-isomer specific 2-hydroxyacid dehydrogenase catalytic" evidence="4">
    <location>
        <begin position="5"/>
        <end position="309"/>
    </location>
</feature>
<keyword evidence="3" id="KW-0560">Oxidoreductase</keyword>
<evidence type="ECO:0000256" key="3">
    <source>
        <dbReference type="RuleBase" id="RU003719"/>
    </source>
</evidence>
<dbReference type="Proteomes" id="UP000516305">
    <property type="component" value="Chromosome"/>
</dbReference>
<dbReference type="SUPFAM" id="SSF51735">
    <property type="entry name" value="NAD(P)-binding Rossmann-fold domains"/>
    <property type="match status" value="1"/>
</dbReference>
<protein>
    <submittedName>
        <fullName evidence="6">Hydroxyacid dehydrogenase</fullName>
    </submittedName>
</protein>
<name>A0A7H0VFC2_9FLAO</name>
<evidence type="ECO:0000259" key="4">
    <source>
        <dbReference type="Pfam" id="PF00389"/>
    </source>
</evidence>
<dbReference type="Pfam" id="PF02826">
    <property type="entry name" value="2-Hacid_dh_C"/>
    <property type="match status" value="1"/>
</dbReference>
<evidence type="ECO:0000256" key="2">
    <source>
        <dbReference type="ARBA" id="ARBA00023027"/>
    </source>
</evidence>
<dbReference type="InterPro" id="IPR058205">
    <property type="entry name" value="D-LDH-like"/>
</dbReference>
<dbReference type="PANTHER" id="PTHR43026">
    <property type="entry name" value="2-HYDROXYACID DEHYDROGENASE HOMOLOG 1-RELATED"/>
    <property type="match status" value="1"/>
</dbReference>
<dbReference type="RefSeq" id="WP_210758947.1">
    <property type="nucleotide sequence ID" value="NZ_CP060139.1"/>
</dbReference>
<comment type="similarity">
    <text evidence="1 3">Belongs to the D-isomer specific 2-hydroxyacid dehydrogenase family.</text>
</comment>
<evidence type="ECO:0000256" key="1">
    <source>
        <dbReference type="ARBA" id="ARBA00005854"/>
    </source>
</evidence>
<dbReference type="GO" id="GO:0051287">
    <property type="term" value="F:NAD binding"/>
    <property type="evidence" value="ECO:0007669"/>
    <property type="project" value="InterPro"/>
</dbReference>
<evidence type="ECO:0000313" key="6">
    <source>
        <dbReference type="EMBL" id="QNR24420.1"/>
    </source>
</evidence>
<organism evidence="6 7">
    <name type="scientific">Croceimicrobium hydrocarbonivorans</name>
    <dbReference type="NCBI Taxonomy" id="2761580"/>
    <lineage>
        <taxon>Bacteria</taxon>
        <taxon>Pseudomonadati</taxon>
        <taxon>Bacteroidota</taxon>
        <taxon>Flavobacteriia</taxon>
        <taxon>Flavobacteriales</taxon>
        <taxon>Owenweeksiaceae</taxon>
        <taxon>Croceimicrobium</taxon>
    </lineage>
</organism>
<dbReference type="InterPro" id="IPR006140">
    <property type="entry name" value="D-isomer_DH_NAD-bd"/>
</dbReference>
<proteinExistence type="inferred from homology"/>
<dbReference type="PANTHER" id="PTHR43026:SF1">
    <property type="entry name" value="2-HYDROXYACID DEHYDROGENASE HOMOLOG 1-RELATED"/>
    <property type="match status" value="1"/>
</dbReference>